<dbReference type="Gene3D" id="3.20.20.520">
    <property type="entry name" value="Glycosyl hydrolase family 115"/>
    <property type="match status" value="1"/>
</dbReference>
<dbReference type="PANTHER" id="PTHR37842">
    <property type="match status" value="1"/>
</dbReference>
<dbReference type="GO" id="GO:0045493">
    <property type="term" value="P:xylan catabolic process"/>
    <property type="evidence" value="ECO:0007669"/>
    <property type="project" value="InterPro"/>
</dbReference>
<dbReference type="STRING" id="1185767.IIF7_00715"/>
<gene>
    <name evidence="5" type="ORF">IIF7_00715</name>
</gene>
<dbReference type="Pfam" id="PF15979">
    <property type="entry name" value="Glyco_hydro_115"/>
    <property type="match status" value="1"/>
</dbReference>
<keyword evidence="2" id="KW-0732">Signal</keyword>
<dbReference type="Gene3D" id="3.30.379.10">
    <property type="entry name" value="Chitobiase/beta-hexosaminidase domain 2-like"/>
    <property type="match status" value="1"/>
</dbReference>
<proteinExistence type="predicted"/>
<dbReference type="InterPro" id="IPR029018">
    <property type="entry name" value="Hex-like_dom2"/>
</dbReference>
<evidence type="ECO:0000313" key="5">
    <source>
        <dbReference type="EMBL" id="ORL47238.1"/>
    </source>
</evidence>
<dbReference type="GO" id="GO:0046559">
    <property type="term" value="F:alpha-glucuronidase activity"/>
    <property type="evidence" value="ECO:0007669"/>
    <property type="project" value="InterPro"/>
</dbReference>
<dbReference type="AlphaFoldDB" id="A0A1Y1T856"/>
<keyword evidence="6" id="KW-1185">Reference proteome</keyword>
<protein>
    <submittedName>
        <fullName evidence="5">Glycosyl hydrolase family 67 N-terminus</fullName>
    </submittedName>
</protein>
<evidence type="ECO:0000256" key="2">
    <source>
        <dbReference type="SAM" id="SignalP"/>
    </source>
</evidence>
<dbReference type="Pfam" id="PF03648">
    <property type="entry name" value="Glyco_hydro_67N"/>
    <property type="match status" value="1"/>
</dbReference>
<comment type="caution">
    <text evidence="5">The sequence shown here is derived from an EMBL/GenBank/DDBJ whole genome shotgun (WGS) entry which is preliminary data.</text>
</comment>
<feature type="signal peptide" evidence="2">
    <location>
        <begin position="1"/>
        <end position="29"/>
    </location>
</feature>
<dbReference type="Proteomes" id="UP000192746">
    <property type="component" value="Unassembled WGS sequence"/>
</dbReference>
<dbReference type="PANTHER" id="PTHR37842:SF2">
    <property type="entry name" value="GYLCOSYL HYDROLASE 115 C-TERMINAL DOMAIN-CONTAINING PROTEIN"/>
    <property type="match status" value="1"/>
</dbReference>
<dbReference type="InterPro" id="IPR005154">
    <property type="entry name" value="Glyco_hydro_67_aGlcAse_N"/>
</dbReference>
<dbReference type="Gene3D" id="2.60.120.1620">
    <property type="match status" value="1"/>
</dbReference>
<dbReference type="Gene3D" id="1.20.58.2150">
    <property type="match status" value="1"/>
</dbReference>
<evidence type="ECO:0000259" key="4">
    <source>
        <dbReference type="Pfam" id="PF17829"/>
    </source>
</evidence>
<reference evidence="5 6" key="1">
    <citation type="submission" date="2013-04" db="EMBL/GenBank/DDBJ databases">
        <title>Zunongwangia sp. 22II14-10F7 Genome Sequencing.</title>
        <authorList>
            <person name="Lai Q."/>
            <person name="Shao Z."/>
        </authorList>
    </citation>
    <scope>NUCLEOTIDE SEQUENCE [LARGE SCALE GENOMIC DNA]</scope>
    <source>
        <strain evidence="5 6">22II14-10F7</strain>
    </source>
</reference>
<evidence type="ECO:0000313" key="6">
    <source>
        <dbReference type="Proteomes" id="UP000192746"/>
    </source>
</evidence>
<organism evidence="5 6">
    <name type="scientific">Zunongwangia atlantica 22II14-10F7</name>
    <dbReference type="NCBI Taxonomy" id="1185767"/>
    <lineage>
        <taxon>Bacteria</taxon>
        <taxon>Pseudomonadati</taxon>
        <taxon>Bacteroidota</taxon>
        <taxon>Flavobacteriia</taxon>
        <taxon>Flavobacteriales</taxon>
        <taxon>Flavobacteriaceae</taxon>
        <taxon>Zunongwangia</taxon>
    </lineage>
</organism>
<accession>A0A1Y1T856</accession>
<dbReference type="InterPro" id="IPR042301">
    <property type="entry name" value="GH115_sf"/>
</dbReference>
<evidence type="ECO:0000259" key="3">
    <source>
        <dbReference type="Pfam" id="PF03648"/>
    </source>
</evidence>
<dbReference type="RefSeq" id="WP_084839781.1">
    <property type="nucleotide sequence ID" value="NZ_ARYN01000001.1"/>
</dbReference>
<feature type="domain" description="Gylcosyl hydrolase 115 C-terminal" evidence="4">
    <location>
        <begin position="684"/>
        <end position="851"/>
    </location>
</feature>
<dbReference type="InterPro" id="IPR041437">
    <property type="entry name" value="GH115_C"/>
</dbReference>
<name>A0A1Y1T856_9FLAO</name>
<feature type="chain" id="PRO_5012327356" evidence="2">
    <location>
        <begin position="30"/>
        <end position="859"/>
    </location>
</feature>
<dbReference type="Pfam" id="PF17829">
    <property type="entry name" value="GH115_C"/>
    <property type="match status" value="1"/>
</dbReference>
<dbReference type="SUPFAM" id="SSF55545">
    <property type="entry name" value="beta-N-acetylhexosaminidase-like domain"/>
    <property type="match status" value="1"/>
</dbReference>
<keyword evidence="1 5" id="KW-0378">Hydrolase</keyword>
<sequence>MIQQTKSNFIHNIRKIFWCIIVVSVSANAQQTSGITENIISNDNGFPIVSKEGKTTDIFYDKSENVAVVRAVKDLQSDIQKVTGKLPNLSTTETSGEFEIIIGTVGNNKRIDKLISSKKINAKDLKGKWESFVITTIEASKSKKQLIIAGSDRRGTIYGIYEISKQLGVSPWYWWNDVPAKKRSSAHVVSGYFASGEPKVKYRGIFINDEEPAFGGWARNKFGGINSKMYANMFELLLRLRANYLWPAMWGKAFNEDDPLNPKVADAYGIVMGTSHHEPMMRSQKEWGIHRKKYGNGEWNYKTNEEGLKKFWRDGLERNKNYEQIVTMAMRGDGDLPMEDSGDAQENFRLLEKIMRDQRKIIEEVSGKPAEETPQIWALYSEVLEYYDQGINVPDDMIILLCDDNWGNVRRLPELDELRHPGGYGIYYHVDLHGAPRAYQWLNMTQIPHMWEQLQLTYSYGVDKLWILNVGDLKPNEYPMDFFLNMAWNPTAFNQNNLKDYSVKFCADKFGESNAEQAAEILTTYCKYNSRVTAEMLNENTYNLESGEFLKVKDAYLALEAKARRQFEKLSPEYKDAYKELILHPVRAMANLYEMYYAVAMNKKFVKEKDLNANYYADLAEKAFELDAFYTKDYNLNIADGKWNHMMDQTHIGYTSWDEPKEGNTMPKVERVKPEETKNGGYVFQETNNMVVIEAEHYFETNSSEKTTWTVIPDLGRTLSGIALMPYTEKPNDAALTYKFKLNSAGDSIKIRFIFDSTLPFSKGGHQVTAVFDNEAEITFNINEDLIWENNYSKMYPAAAARIIEHELTFPVKPIESGLHTLKLKPENPGVVFQKIIIDNGGYQKSYLYMPESPYEKKL</sequence>
<dbReference type="InterPro" id="IPR031924">
    <property type="entry name" value="GH115"/>
</dbReference>
<feature type="domain" description="Alpha glucuronidase N-terminal" evidence="3">
    <location>
        <begin position="68"/>
        <end position="162"/>
    </location>
</feature>
<dbReference type="EMBL" id="ARYN01000001">
    <property type="protein sequence ID" value="ORL47238.1"/>
    <property type="molecule type" value="Genomic_DNA"/>
</dbReference>
<evidence type="ECO:0000256" key="1">
    <source>
        <dbReference type="ARBA" id="ARBA00022801"/>
    </source>
</evidence>